<dbReference type="EMBL" id="JADKMA010000059">
    <property type="protein sequence ID" value="MBO8192757.1"/>
    <property type="molecule type" value="Genomic_DNA"/>
</dbReference>
<evidence type="ECO:0000259" key="1">
    <source>
        <dbReference type="Pfam" id="PF25232"/>
    </source>
</evidence>
<dbReference type="Pfam" id="PF25232">
    <property type="entry name" value="DUF7848"/>
    <property type="match status" value="1"/>
</dbReference>
<proteinExistence type="predicted"/>
<dbReference type="InterPro" id="IPR057170">
    <property type="entry name" value="DUF7848"/>
</dbReference>
<accession>A0ABS3XCG9</accession>
<name>A0ABS3XCG9_9ACTN</name>
<gene>
    <name evidence="2" type="ORF">ITI46_13925</name>
</gene>
<feature type="domain" description="DUF7848" evidence="1">
    <location>
        <begin position="1"/>
        <end position="78"/>
    </location>
</feature>
<sequence>MTRAIFRLREFRLVPDAEPDAEPVTFTMQCAVCEQTSGSHTTQSVSQKWVVRHLKESPEHLTYREMITRPYRFEPGAWL</sequence>
<dbReference type="Proteomes" id="UP001519064">
    <property type="component" value="Unassembled WGS sequence"/>
</dbReference>
<dbReference type="RefSeq" id="WP_209239839.1">
    <property type="nucleotide sequence ID" value="NZ_JADKMA010000059.1"/>
</dbReference>
<keyword evidence="3" id="KW-1185">Reference proteome</keyword>
<reference evidence="2 3" key="1">
    <citation type="submission" date="2020-11" db="EMBL/GenBank/DDBJ databases">
        <title>Streptomyces spirodelae sp. nov., isolated from duckweed.</title>
        <authorList>
            <person name="Saimee Y."/>
            <person name="Duangmal K."/>
        </authorList>
    </citation>
    <scope>NUCLEOTIDE SEQUENCE [LARGE SCALE GENOMIC DNA]</scope>
    <source>
        <strain evidence="2 3">S16-07</strain>
    </source>
</reference>
<protein>
    <recommendedName>
        <fullName evidence="1">DUF7848 domain-containing protein</fullName>
    </recommendedName>
</protein>
<evidence type="ECO:0000313" key="3">
    <source>
        <dbReference type="Proteomes" id="UP001519064"/>
    </source>
</evidence>
<organism evidence="2 3">
    <name type="scientific">Streptomyces oryzae</name>
    <dbReference type="NCBI Taxonomy" id="1434886"/>
    <lineage>
        <taxon>Bacteria</taxon>
        <taxon>Bacillati</taxon>
        <taxon>Actinomycetota</taxon>
        <taxon>Actinomycetes</taxon>
        <taxon>Kitasatosporales</taxon>
        <taxon>Streptomycetaceae</taxon>
        <taxon>Streptomyces</taxon>
    </lineage>
</organism>
<evidence type="ECO:0000313" key="2">
    <source>
        <dbReference type="EMBL" id="MBO8192757.1"/>
    </source>
</evidence>
<comment type="caution">
    <text evidence="2">The sequence shown here is derived from an EMBL/GenBank/DDBJ whole genome shotgun (WGS) entry which is preliminary data.</text>
</comment>